<dbReference type="EMBL" id="FXXQ01000001">
    <property type="protein sequence ID" value="SMX22221.1"/>
    <property type="molecule type" value="Genomic_DNA"/>
</dbReference>
<feature type="domain" description="Hedgehog/Intein (Hint)" evidence="1">
    <location>
        <begin position="2"/>
        <end position="139"/>
    </location>
</feature>
<evidence type="ECO:0000313" key="2">
    <source>
        <dbReference type="EMBL" id="SMX22221.1"/>
    </source>
</evidence>
<evidence type="ECO:0000313" key="3">
    <source>
        <dbReference type="Proteomes" id="UP000201838"/>
    </source>
</evidence>
<dbReference type="SUPFAM" id="SSF51294">
    <property type="entry name" value="Hedgehog/intein (Hint) domain"/>
    <property type="match status" value="1"/>
</dbReference>
<evidence type="ECO:0000259" key="1">
    <source>
        <dbReference type="Pfam" id="PF13403"/>
    </source>
</evidence>
<accession>A0A238IW16</accession>
<protein>
    <recommendedName>
        <fullName evidence="1">Hedgehog/Intein (Hint) domain-containing protein</fullName>
    </recommendedName>
</protein>
<sequence>MIGTERGEVPVETLRRGDRLVTRDNGLQRVHWIGRRDVDYSELLVEPSLAPILLRAGALGEGRPYRDILVSPSHRFLIAPEQSFLTIEGDEALVAARHLIDGRTVRRAKTLGVSYLHLLCASHEVILADGAWTESFHPDDRIMRGLGNSQRREILELFPEVETMGAAVRFKPARDIVERQ</sequence>
<dbReference type="InterPro" id="IPR036844">
    <property type="entry name" value="Hint_dom_sf"/>
</dbReference>
<keyword evidence="3" id="KW-1185">Reference proteome</keyword>
<dbReference type="AlphaFoldDB" id="A0A238IW16"/>
<reference evidence="2 3" key="1">
    <citation type="submission" date="2017-05" db="EMBL/GenBank/DDBJ databases">
        <authorList>
            <person name="Song R."/>
            <person name="Chenine A.L."/>
            <person name="Ruprecht R.M."/>
        </authorList>
    </citation>
    <scope>NUCLEOTIDE SEQUENCE [LARGE SCALE GENOMIC DNA]</scope>
    <source>
        <strain evidence="2 3">CECT 8489</strain>
    </source>
</reference>
<dbReference type="Proteomes" id="UP000201838">
    <property type="component" value="Unassembled WGS sequence"/>
</dbReference>
<proteinExistence type="predicted"/>
<gene>
    <name evidence="2" type="ORF">BOA8489_00311</name>
</gene>
<dbReference type="Pfam" id="PF13403">
    <property type="entry name" value="Hint_2"/>
    <property type="match status" value="1"/>
</dbReference>
<organism evidence="2 3">
    <name type="scientific">Boseongicola aestuarii</name>
    <dbReference type="NCBI Taxonomy" id="1470561"/>
    <lineage>
        <taxon>Bacteria</taxon>
        <taxon>Pseudomonadati</taxon>
        <taxon>Pseudomonadota</taxon>
        <taxon>Alphaproteobacteria</taxon>
        <taxon>Rhodobacterales</taxon>
        <taxon>Paracoccaceae</taxon>
        <taxon>Boseongicola</taxon>
    </lineage>
</organism>
<dbReference type="InterPro" id="IPR028992">
    <property type="entry name" value="Hedgehog/Intein_dom"/>
</dbReference>
<name>A0A238IW16_9RHOB</name>